<evidence type="ECO:0000259" key="2">
    <source>
        <dbReference type="Pfam" id="PF00561"/>
    </source>
</evidence>
<dbReference type="PRINTS" id="PR00412">
    <property type="entry name" value="EPOXHYDRLASE"/>
</dbReference>
<dbReference type="Pfam" id="PF00561">
    <property type="entry name" value="Abhydrolase_1"/>
    <property type="match status" value="1"/>
</dbReference>
<comment type="caution">
    <text evidence="3">The sequence shown here is derived from an EMBL/GenBank/DDBJ whole genome shotgun (WGS) entry which is preliminary data.</text>
</comment>
<dbReference type="Gene3D" id="3.40.50.1820">
    <property type="entry name" value="alpha/beta hydrolase"/>
    <property type="match status" value="1"/>
</dbReference>
<dbReference type="InterPro" id="IPR000639">
    <property type="entry name" value="Epox_hydrolase-like"/>
</dbReference>
<gene>
    <name evidence="3" type="ORF">C5748_09975</name>
</gene>
<keyword evidence="1 3" id="KW-0378">Hydrolase</keyword>
<keyword evidence="4" id="KW-1185">Reference proteome</keyword>
<dbReference type="InterPro" id="IPR029058">
    <property type="entry name" value="AB_hydrolase_fold"/>
</dbReference>
<evidence type="ECO:0000313" key="3">
    <source>
        <dbReference type="EMBL" id="PRD43581.1"/>
    </source>
</evidence>
<dbReference type="EMBL" id="PVBR01000006">
    <property type="protein sequence ID" value="PRD43581.1"/>
    <property type="molecule type" value="Genomic_DNA"/>
</dbReference>
<dbReference type="PANTHER" id="PTHR43329">
    <property type="entry name" value="EPOXIDE HYDROLASE"/>
    <property type="match status" value="1"/>
</dbReference>
<name>A0A2S9IST9_9HYPH</name>
<dbReference type="RefSeq" id="WP_105741794.1">
    <property type="nucleotide sequence ID" value="NZ_PVBR01000006.1"/>
</dbReference>
<dbReference type="InterPro" id="IPR000073">
    <property type="entry name" value="AB_hydrolase_1"/>
</dbReference>
<organism evidence="3 4">
    <name type="scientific">Phyllobacterium phragmitis</name>
    <dbReference type="NCBI Taxonomy" id="2670329"/>
    <lineage>
        <taxon>Bacteria</taxon>
        <taxon>Pseudomonadati</taxon>
        <taxon>Pseudomonadota</taxon>
        <taxon>Alphaproteobacteria</taxon>
        <taxon>Hyphomicrobiales</taxon>
        <taxon>Phyllobacteriaceae</taxon>
        <taxon>Phyllobacterium</taxon>
    </lineage>
</organism>
<dbReference type="GO" id="GO:0016787">
    <property type="term" value="F:hydrolase activity"/>
    <property type="evidence" value="ECO:0007669"/>
    <property type="project" value="UniProtKB-KW"/>
</dbReference>
<sequence>MRTVKTDNLEIVYFEHGHPDGWPVVLGHGFPYDIHAYDEVAPRLADAGARVLVPYLRGFGPTRFLSKSTMRSGQQAALGKDVVDLLDALGIEKAILAGYDWGGLASCVASALWPDRVAGLVSYAGYDIIDVERLGRAYQPRLEQAVWYQHLFQHERGRECLSLHRRELCKILWQQWSPTWAFDDETFERSAASFDNPDFVDVVIHSYRFDFGNTAGDPALADLEARLAEKPPISVPAITIDGTQDPLKPGGTADHAPMFKARHEHRVVECGHNLPWEAPRDFVDAVTSVQSWGVFVA</sequence>
<feature type="domain" description="AB hydrolase-1" evidence="2">
    <location>
        <begin position="23"/>
        <end position="279"/>
    </location>
</feature>
<dbReference type="AlphaFoldDB" id="A0A2S9IST9"/>
<protein>
    <submittedName>
        <fullName evidence="3">Alpha/beta hydrolase</fullName>
    </submittedName>
</protein>
<dbReference type="Proteomes" id="UP000239434">
    <property type="component" value="Unassembled WGS sequence"/>
</dbReference>
<evidence type="ECO:0000313" key="4">
    <source>
        <dbReference type="Proteomes" id="UP000239434"/>
    </source>
</evidence>
<reference evidence="3 4" key="1">
    <citation type="submission" date="2018-02" db="EMBL/GenBank/DDBJ databases">
        <title>The draft genome of Phyllobacterium sp. 1N-3.</title>
        <authorList>
            <person name="Liu L."/>
            <person name="Li L."/>
            <person name="Zhang X."/>
            <person name="Wang T."/>
            <person name="Liang L."/>
        </authorList>
    </citation>
    <scope>NUCLEOTIDE SEQUENCE [LARGE SCALE GENOMIC DNA]</scope>
    <source>
        <strain evidence="3 4">1N-3</strain>
    </source>
</reference>
<accession>A0A2S9IST9</accession>
<dbReference type="SUPFAM" id="SSF53474">
    <property type="entry name" value="alpha/beta-Hydrolases"/>
    <property type="match status" value="1"/>
</dbReference>
<evidence type="ECO:0000256" key="1">
    <source>
        <dbReference type="ARBA" id="ARBA00022801"/>
    </source>
</evidence>
<proteinExistence type="predicted"/>